<keyword evidence="2" id="KW-1185">Reference proteome</keyword>
<proteinExistence type="predicted"/>
<organism evidence="1 2">
    <name type="scientific">Liquorilactobacillus sucicola DSM 21376 = JCM 15457</name>
    <dbReference type="NCBI Taxonomy" id="1423806"/>
    <lineage>
        <taxon>Bacteria</taxon>
        <taxon>Bacillati</taxon>
        <taxon>Bacillota</taxon>
        <taxon>Bacilli</taxon>
        <taxon>Lactobacillales</taxon>
        <taxon>Lactobacillaceae</taxon>
        <taxon>Liquorilactobacillus</taxon>
    </lineage>
</organism>
<dbReference type="EMBL" id="AYZF01000008">
    <property type="protein sequence ID" value="KRN07080.1"/>
    <property type="molecule type" value="Genomic_DNA"/>
</dbReference>
<dbReference type="PATRIC" id="fig|1423806.3.peg.660"/>
<accession>A0A023CXM6</accession>
<dbReference type="InterPro" id="IPR009693">
    <property type="entry name" value="Glucitol_operon_activator"/>
</dbReference>
<dbReference type="Proteomes" id="UP000050961">
    <property type="component" value="Unassembled WGS sequence"/>
</dbReference>
<comment type="caution">
    <text evidence="1">The sequence shown here is derived from an EMBL/GenBank/DDBJ whole genome shotgun (WGS) entry which is preliminary data.</text>
</comment>
<name>A0A023CXM6_9LACO</name>
<dbReference type="Pfam" id="PF06923">
    <property type="entry name" value="GutM"/>
    <property type="match status" value="1"/>
</dbReference>
<protein>
    <submittedName>
        <fullName evidence="1">Sorbitol operon activator</fullName>
    </submittedName>
</protein>
<dbReference type="eggNOG" id="COG4578">
    <property type="taxonomic scope" value="Bacteria"/>
</dbReference>
<dbReference type="RefSeq" id="WP_034988656.1">
    <property type="nucleotide sequence ID" value="NZ_AYZF01000008.1"/>
</dbReference>
<dbReference type="AlphaFoldDB" id="A0A023CXM6"/>
<reference evidence="1 2" key="1">
    <citation type="journal article" date="2015" name="Genome Announc.">
        <title>Expanding the biotechnology potential of lactobacilli through comparative genomics of 213 strains and associated genera.</title>
        <authorList>
            <person name="Sun Z."/>
            <person name="Harris H.M."/>
            <person name="McCann A."/>
            <person name="Guo C."/>
            <person name="Argimon S."/>
            <person name="Zhang W."/>
            <person name="Yang X."/>
            <person name="Jeffery I.B."/>
            <person name="Cooney J.C."/>
            <person name="Kagawa T.F."/>
            <person name="Liu W."/>
            <person name="Song Y."/>
            <person name="Salvetti E."/>
            <person name="Wrobel A."/>
            <person name="Rasinkangas P."/>
            <person name="Parkhill J."/>
            <person name="Rea M.C."/>
            <person name="O'Sullivan O."/>
            <person name="Ritari J."/>
            <person name="Douillard F.P."/>
            <person name="Paul Ross R."/>
            <person name="Yang R."/>
            <person name="Briner A.E."/>
            <person name="Felis G.E."/>
            <person name="de Vos W.M."/>
            <person name="Barrangou R."/>
            <person name="Klaenhammer T.R."/>
            <person name="Caufield P.W."/>
            <person name="Cui Y."/>
            <person name="Zhang H."/>
            <person name="O'Toole P.W."/>
        </authorList>
    </citation>
    <scope>NUCLEOTIDE SEQUENCE [LARGE SCALE GENOMIC DNA]</scope>
    <source>
        <strain evidence="1 2">DSM 21376</strain>
    </source>
</reference>
<sequence length="168" mass="19362">MSIMFWIGFFLVMAFLLQGFLGFLQIKNFSVNFGDLRKKGKVLIGKNPKRIRSGSLILMAIDKEGSIKEARIMKGVTVFAKFKQLKKLQNMNVVEVAANHQIISSFDKLTQQCILNAYRNYINFKTGKLTTEDLDTSVNIFSMPILEKIKIQSMQIARFVKRNFIREK</sequence>
<gene>
    <name evidence="1" type="ORF">FD15_GL000649</name>
</gene>
<dbReference type="STRING" id="1423806.FD15_GL000649"/>
<dbReference type="PIRSF" id="PIRSF011474">
    <property type="entry name" value="Glucitol_operon_activator"/>
    <property type="match status" value="1"/>
</dbReference>
<evidence type="ECO:0000313" key="1">
    <source>
        <dbReference type="EMBL" id="KRN07080.1"/>
    </source>
</evidence>
<evidence type="ECO:0000313" key="2">
    <source>
        <dbReference type="Proteomes" id="UP000050961"/>
    </source>
</evidence>